<evidence type="ECO:0000256" key="6">
    <source>
        <dbReference type="ARBA" id="ARBA00022884"/>
    </source>
</evidence>
<evidence type="ECO:0000256" key="3">
    <source>
        <dbReference type="ARBA" id="ARBA00022664"/>
    </source>
</evidence>
<name>A0A1R1XHN1_9FUNG</name>
<dbReference type="FunFam" id="3.30.70.330:FF:000029">
    <property type="entry name" value="U2 small nuclear ribonucleoprotein B"/>
    <property type="match status" value="1"/>
</dbReference>
<dbReference type="InterPro" id="IPR012677">
    <property type="entry name" value="Nucleotide-bd_a/b_plait_sf"/>
</dbReference>
<dbReference type="GO" id="GO:0008380">
    <property type="term" value="P:RNA splicing"/>
    <property type="evidence" value="ECO:0007669"/>
    <property type="project" value="UniProtKB-KW"/>
</dbReference>
<proteinExistence type="inferred from homology"/>
<dbReference type="Gene3D" id="3.30.70.330">
    <property type="match status" value="2"/>
</dbReference>
<keyword evidence="6 10" id="KW-0694">RNA-binding</keyword>
<organism evidence="13 16">
    <name type="scientific">Smittium culicis</name>
    <dbReference type="NCBI Taxonomy" id="133412"/>
    <lineage>
        <taxon>Eukaryota</taxon>
        <taxon>Fungi</taxon>
        <taxon>Fungi incertae sedis</taxon>
        <taxon>Zoopagomycota</taxon>
        <taxon>Kickxellomycotina</taxon>
        <taxon>Harpellomycetes</taxon>
        <taxon>Harpellales</taxon>
        <taxon>Legeriomycetaceae</taxon>
        <taxon>Smittium</taxon>
    </lineage>
</organism>
<dbReference type="InterPro" id="IPR035979">
    <property type="entry name" value="RBD_domain_sf"/>
</dbReference>
<dbReference type="PANTHER" id="PTHR10501">
    <property type="entry name" value="U1 SMALL NUCLEAR RIBONUCLEOPROTEIN A/U2 SMALL NUCLEAR RIBONUCLEOPROTEIN B"/>
    <property type="match status" value="1"/>
</dbReference>
<feature type="compositionally biased region" description="Acidic residues" evidence="11">
    <location>
        <begin position="127"/>
        <end position="146"/>
    </location>
</feature>
<dbReference type="SMART" id="SM00360">
    <property type="entry name" value="RRM"/>
    <property type="match status" value="2"/>
</dbReference>
<feature type="domain" description="RRM" evidence="12">
    <location>
        <begin position="194"/>
        <end position="268"/>
    </location>
</feature>
<dbReference type="CDD" id="cd12247">
    <property type="entry name" value="RRM2_U1A_like"/>
    <property type="match status" value="1"/>
</dbReference>
<dbReference type="GO" id="GO:0003723">
    <property type="term" value="F:RNA binding"/>
    <property type="evidence" value="ECO:0007669"/>
    <property type="project" value="UniProtKB-UniRule"/>
</dbReference>
<dbReference type="EMBL" id="LSSN01001923">
    <property type="protein sequence ID" value="OMJ17822.1"/>
    <property type="molecule type" value="Genomic_DNA"/>
</dbReference>
<dbReference type="Pfam" id="PF00076">
    <property type="entry name" value="RRM_1"/>
    <property type="match status" value="2"/>
</dbReference>
<accession>A0A1R1XHN1</accession>
<keyword evidence="8" id="KW-0539">Nucleus</keyword>
<keyword evidence="3" id="KW-0507">mRNA processing</keyword>
<evidence type="ECO:0000313" key="13">
    <source>
        <dbReference type="EMBL" id="OMJ14131.1"/>
    </source>
</evidence>
<evidence type="ECO:0000256" key="8">
    <source>
        <dbReference type="ARBA" id="ARBA00023242"/>
    </source>
</evidence>
<comment type="similarity">
    <text evidence="2">Belongs to the RRM U1 A/B'' family.</text>
</comment>
<dbReference type="SUPFAM" id="SSF54928">
    <property type="entry name" value="RNA-binding domain, RBD"/>
    <property type="match status" value="1"/>
</dbReference>
<dbReference type="OrthoDB" id="277802at2759"/>
<evidence type="ECO:0000313" key="15">
    <source>
        <dbReference type="EMBL" id="OMJ17822.1"/>
    </source>
</evidence>
<comment type="subcellular location">
    <subcellularLocation>
        <location evidence="1">Nucleus</location>
    </subcellularLocation>
</comment>
<feature type="domain" description="RRM" evidence="12">
    <location>
        <begin position="8"/>
        <end position="87"/>
    </location>
</feature>
<protein>
    <submittedName>
        <fullName evidence="13">U2 small nuclear ribonucleoprotein B</fullName>
    </submittedName>
</protein>
<evidence type="ECO:0000313" key="14">
    <source>
        <dbReference type="EMBL" id="OMJ16782.1"/>
    </source>
</evidence>
<keyword evidence="9 13" id="KW-0687">Ribonucleoprotein</keyword>
<reference evidence="13 16" key="1">
    <citation type="submission" date="2017-01" db="EMBL/GenBank/DDBJ databases">
        <authorList>
            <person name="Mah S.A."/>
            <person name="Swanson W.J."/>
            <person name="Moy G.W."/>
            <person name="Vacquier V.D."/>
        </authorList>
    </citation>
    <scope>NUCLEOTIDE SEQUENCE [LARGE SCALE GENOMIC DNA]</scope>
    <source>
        <strain evidence="13 16">GSMNP</strain>
    </source>
</reference>
<dbReference type="CDD" id="cd12246">
    <property type="entry name" value="RRM1_U1A_like"/>
    <property type="match status" value="1"/>
</dbReference>
<keyword evidence="4" id="KW-0747">Spliceosome</keyword>
<evidence type="ECO:0000256" key="4">
    <source>
        <dbReference type="ARBA" id="ARBA00022728"/>
    </source>
</evidence>
<evidence type="ECO:0000256" key="10">
    <source>
        <dbReference type="PROSITE-ProRule" id="PRU00176"/>
    </source>
</evidence>
<evidence type="ECO:0000313" key="16">
    <source>
        <dbReference type="Proteomes" id="UP000187283"/>
    </source>
</evidence>
<evidence type="ECO:0000256" key="2">
    <source>
        <dbReference type="ARBA" id="ARBA00007243"/>
    </source>
</evidence>
<keyword evidence="16" id="KW-1185">Reference proteome</keyword>
<dbReference type="GO" id="GO:0005681">
    <property type="term" value="C:spliceosomal complex"/>
    <property type="evidence" value="ECO:0007669"/>
    <property type="project" value="UniProtKB-KW"/>
</dbReference>
<evidence type="ECO:0000256" key="9">
    <source>
        <dbReference type="ARBA" id="ARBA00023274"/>
    </source>
</evidence>
<dbReference type="EMBL" id="LSSN01003188">
    <property type="protein sequence ID" value="OMJ14131.1"/>
    <property type="molecule type" value="Genomic_DNA"/>
</dbReference>
<feature type="region of interest" description="Disordered" evidence="11">
    <location>
        <begin position="115"/>
        <end position="165"/>
    </location>
</feature>
<evidence type="ECO:0000256" key="11">
    <source>
        <dbReference type="SAM" id="MobiDB-lite"/>
    </source>
</evidence>
<evidence type="ECO:0000256" key="1">
    <source>
        <dbReference type="ARBA" id="ARBA00004123"/>
    </source>
</evidence>
<dbReference type="FunFam" id="3.30.70.330:FF:000039">
    <property type="entry name" value="U1 small nuclear ribonucleoprotein A"/>
    <property type="match status" value="1"/>
</dbReference>
<dbReference type="Proteomes" id="UP000187283">
    <property type="component" value="Unassembled WGS sequence"/>
</dbReference>
<dbReference type="GO" id="GO:0006397">
    <property type="term" value="P:mRNA processing"/>
    <property type="evidence" value="ECO:0007669"/>
    <property type="project" value="UniProtKB-KW"/>
</dbReference>
<evidence type="ECO:0000256" key="5">
    <source>
        <dbReference type="ARBA" id="ARBA00022737"/>
    </source>
</evidence>
<sequence>MASIPPNQTLHIGNLNSKIKNHELRSSLYYLCISYGRIVDISFPKRTTFRGQAFVSFRDISSATIAKRQLDGFDFYSKSLKINYAKSKADAVGMLDGSYFNENVRYERMKKKRMGNNVSESEVLGENQEEEAYSEVDMESDSDEDSIPLTKRTYENSEIDAESLTKKQKIADDVENNDLKNTQNDNSEQLVASNTLFLENLPEAVTTEMLATLFQQYPGFREIRRVPGKKNLAFVDYDTPDQAAISLDILQGFKLTPENPMLISYAKK</sequence>
<dbReference type="EMBL" id="LSSN01002227">
    <property type="protein sequence ID" value="OMJ16782.1"/>
    <property type="molecule type" value="Genomic_DNA"/>
</dbReference>
<evidence type="ECO:0000259" key="12">
    <source>
        <dbReference type="PROSITE" id="PS50102"/>
    </source>
</evidence>
<keyword evidence="7" id="KW-0508">mRNA splicing</keyword>
<gene>
    <name evidence="15" type="ORF">AYI70_g5723</name>
    <name evidence="14" type="ORF">AYI70_g6390</name>
    <name evidence="13" type="ORF">AYI70_g8069</name>
</gene>
<keyword evidence="5" id="KW-0677">Repeat</keyword>
<dbReference type="GO" id="GO:0030532">
    <property type="term" value="C:small nuclear ribonucleoprotein complex"/>
    <property type="evidence" value="ECO:0007669"/>
    <property type="project" value="UniProtKB-ARBA"/>
</dbReference>
<dbReference type="InterPro" id="IPR000504">
    <property type="entry name" value="RRM_dom"/>
</dbReference>
<comment type="caution">
    <text evidence="13">The sequence shown here is derived from an EMBL/GenBank/DDBJ whole genome shotgun (WGS) entry which is preliminary data.</text>
</comment>
<dbReference type="STRING" id="133412.A0A1R1XHN1"/>
<dbReference type="AlphaFoldDB" id="A0A1R1XHN1"/>
<dbReference type="PROSITE" id="PS50102">
    <property type="entry name" value="RRM"/>
    <property type="match status" value="2"/>
</dbReference>
<evidence type="ECO:0000256" key="7">
    <source>
        <dbReference type="ARBA" id="ARBA00023187"/>
    </source>
</evidence>